<evidence type="ECO:0000256" key="5">
    <source>
        <dbReference type="ARBA" id="ARBA00022801"/>
    </source>
</evidence>
<evidence type="ECO:0000256" key="3">
    <source>
        <dbReference type="ARBA" id="ARBA00007275"/>
    </source>
</evidence>
<sequence length="185" mass="21277">MKNLTWKTRSQKYLLQDEWIRVRADVCEMPNGQIVEPYYTLEYPNWANVTAITPDLEIVLVRQYRHSYGEAILELPGGGIDAGEPAMKGAQRELLEETGYASETWEELAQVSPNPANHNNLSFTFLCLNAHKVAEQHLDESEDLEVVLMPLAEVQQLMRDNKIVQAMHVTSLFYVFERLKQLDIL</sequence>
<evidence type="ECO:0000256" key="7">
    <source>
        <dbReference type="ARBA" id="ARBA00032272"/>
    </source>
</evidence>
<evidence type="ECO:0000256" key="2">
    <source>
        <dbReference type="ARBA" id="ARBA00001946"/>
    </source>
</evidence>
<dbReference type="GO" id="GO:0019693">
    <property type="term" value="P:ribose phosphate metabolic process"/>
    <property type="evidence" value="ECO:0007669"/>
    <property type="project" value="TreeGrafter"/>
</dbReference>
<dbReference type="GO" id="GO:0006753">
    <property type="term" value="P:nucleoside phosphate metabolic process"/>
    <property type="evidence" value="ECO:0007669"/>
    <property type="project" value="TreeGrafter"/>
</dbReference>
<evidence type="ECO:0000256" key="6">
    <source>
        <dbReference type="ARBA" id="ARBA00032162"/>
    </source>
</evidence>
<comment type="catalytic activity">
    <reaction evidence="1">
        <text>GDP-alpha-D-mannose + H2O = alpha-D-mannose 1-phosphate + GMP + 2 H(+)</text>
        <dbReference type="Rhea" id="RHEA:27978"/>
        <dbReference type="ChEBI" id="CHEBI:15377"/>
        <dbReference type="ChEBI" id="CHEBI:15378"/>
        <dbReference type="ChEBI" id="CHEBI:57527"/>
        <dbReference type="ChEBI" id="CHEBI:58115"/>
        <dbReference type="ChEBI" id="CHEBI:58409"/>
    </reaction>
</comment>
<dbReference type="GO" id="GO:0005829">
    <property type="term" value="C:cytosol"/>
    <property type="evidence" value="ECO:0007669"/>
    <property type="project" value="TreeGrafter"/>
</dbReference>
<evidence type="ECO:0000256" key="1">
    <source>
        <dbReference type="ARBA" id="ARBA00000847"/>
    </source>
</evidence>
<comment type="cofactor">
    <cofactor evidence="2">
        <name>Mg(2+)</name>
        <dbReference type="ChEBI" id="CHEBI:18420"/>
    </cofactor>
</comment>
<keyword evidence="5 9" id="KW-0378">Hydrolase</keyword>
<organism evidence="9">
    <name type="scientific">Roseihalotalea indica</name>
    <dbReference type="NCBI Taxonomy" id="2867963"/>
    <lineage>
        <taxon>Bacteria</taxon>
        <taxon>Pseudomonadati</taxon>
        <taxon>Bacteroidota</taxon>
        <taxon>Cytophagia</taxon>
        <taxon>Cytophagales</taxon>
        <taxon>Catalimonadaceae</taxon>
        <taxon>Roseihalotalea</taxon>
    </lineage>
</organism>
<feature type="domain" description="Nudix hydrolase" evidence="8">
    <location>
        <begin position="42"/>
        <end position="171"/>
    </location>
</feature>
<dbReference type="Pfam" id="PF00293">
    <property type="entry name" value="NUDIX"/>
    <property type="match status" value="1"/>
</dbReference>
<dbReference type="InterPro" id="IPR020084">
    <property type="entry name" value="NUDIX_hydrolase_CS"/>
</dbReference>
<comment type="similarity">
    <text evidence="3">Belongs to the Nudix hydrolase family. NudK subfamily.</text>
</comment>
<evidence type="ECO:0000313" key="9">
    <source>
        <dbReference type="EMBL" id="WKN39090.1"/>
    </source>
</evidence>
<dbReference type="GO" id="GO:0016787">
    <property type="term" value="F:hydrolase activity"/>
    <property type="evidence" value="ECO:0007669"/>
    <property type="project" value="UniProtKB-KW"/>
</dbReference>
<proteinExistence type="inferred from homology"/>
<protein>
    <recommendedName>
        <fullName evidence="4">GDP-mannose pyrophosphatase</fullName>
    </recommendedName>
    <alternativeName>
        <fullName evidence="6">GDP-mannose hydrolase</fullName>
    </alternativeName>
    <alternativeName>
        <fullName evidence="7">GDPMK</fullName>
    </alternativeName>
</protein>
<reference evidence="9" key="2">
    <citation type="journal article" date="2024" name="Antonie Van Leeuwenhoek">
        <title>Roseihalotalea indica gen. nov., sp. nov., a halophilic Bacteroidetes from mesopelagic Southwest Indian Ocean with higher carbohydrate metabolic potential.</title>
        <authorList>
            <person name="Chen B."/>
            <person name="Zhang M."/>
            <person name="Lin D."/>
            <person name="Ye J."/>
            <person name="Tang K."/>
        </authorList>
    </citation>
    <scope>NUCLEOTIDE SEQUENCE</scope>
    <source>
        <strain evidence="9">TK19036</strain>
    </source>
</reference>
<dbReference type="Gene3D" id="3.90.79.10">
    <property type="entry name" value="Nucleoside Triphosphate Pyrophosphohydrolase"/>
    <property type="match status" value="1"/>
</dbReference>
<accession>A0AA49GTT3</accession>
<dbReference type="PROSITE" id="PS00893">
    <property type="entry name" value="NUDIX_BOX"/>
    <property type="match status" value="1"/>
</dbReference>
<evidence type="ECO:0000259" key="8">
    <source>
        <dbReference type="PROSITE" id="PS51462"/>
    </source>
</evidence>
<dbReference type="CDD" id="cd03424">
    <property type="entry name" value="NUDIX_ADPRase_Nudt5_UGPPase_Nudt14"/>
    <property type="match status" value="1"/>
</dbReference>
<evidence type="ECO:0000256" key="4">
    <source>
        <dbReference type="ARBA" id="ARBA00016377"/>
    </source>
</evidence>
<dbReference type="InterPro" id="IPR000086">
    <property type="entry name" value="NUDIX_hydrolase_dom"/>
</dbReference>
<dbReference type="EMBL" id="CP120682">
    <property type="protein sequence ID" value="WKN39090.1"/>
    <property type="molecule type" value="Genomic_DNA"/>
</dbReference>
<dbReference type="InterPro" id="IPR015797">
    <property type="entry name" value="NUDIX_hydrolase-like_dom_sf"/>
</dbReference>
<name>A0AA49GTT3_9BACT</name>
<dbReference type="PROSITE" id="PS51462">
    <property type="entry name" value="NUDIX"/>
    <property type="match status" value="1"/>
</dbReference>
<dbReference type="AlphaFoldDB" id="A0AA49GTT3"/>
<reference evidence="9" key="1">
    <citation type="journal article" date="2023" name="Comput. Struct. Biotechnol. J.">
        <title>Discovery of a novel marine Bacteroidetes with a rich repertoire of carbohydrate-active enzymes.</title>
        <authorList>
            <person name="Chen B."/>
            <person name="Liu G."/>
            <person name="Chen Q."/>
            <person name="Wang H."/>
            <person name="Liu L."/>
            <person name="Tang K."/>
        </authorList>
    </citation>
    <scope>NUCLEOTIDE SEQUENCE</scope>
    <source>
        <strain evidence="9">TK19036</strain>
    </source>
</reference>
<dbReference type="PANTHER" id="PTHR11839:SF18">
    <property type="entry name" value="NUDIX HYDROLASE DOMAIN-CONTAINING PROTEIN"/>
    <property type="match status" value="1"/>
</dbReference>
<gene>
    <name evidence="9" type="ORF">K4G66_10310</name>
</gene>
<dbReference type="SUPFAM" id="SSF55811">
    <property type="entry name" value="Nudix"/>
    <property type="match status" value="1"/>
</dbReference>
<dbReference type="PANTHER" id="PTHR11839">
    <property type="entry name" value="UDP/ADP-SUGAR PYROPHOSPHATASE"/>
    <property type="match status" value="1"/>
</dbReference>